<protein>
    <submittedName>
        <fullName evidence="3">DUF6377 domain-containing protein</fullName>
    </submittedName>
</protein>
<gene>
    <name evidence="3" type="ORF">K8V40_09355</name>
</gene>
<dbReference type="Pfam" id="PF19904">
    <property type="entry name" value="DUF6377"/>
    <property type="match status" value="1"/>
</dbReference>
<keyword evidence="1" id="KW-1133">Transmembrane helix</keyword>
<organism evidence="3 4">
    <name type="scientific">Phocaeicola plebeius</name>
    <dbReference type="NCBI Taxonomy" id="310297"/>
    <lineage>
        <taxon>Bacteria</taxon>
        <taxon>Pseudomonadati</taxon>
        <taxon>Bacteroidota</taxon>
        <taxon>Bacteroidia</taxon>
        <taxon>Bacteroidales</taxon>
        <taxon>Bacteroidaceae</taxon>
        <taxon>Phocaeicola</taxon>
    </lineage>
</organism>
<accession>A0A921HK53</accession>
<evidence type="ECO:0000259" key="2">
    <source>
        <dbReference type="Pfam" id="PF19904"/>
    </source>
</evidence>
<keyword evidence="1" id="KW-0812">Transmembrane</keyword>
<evidence type="ECO:0000313" key="4">
    <source>
        <dbReference type="Proteomes" id="UP000722357"/>
    </source>
</evidence>
<feature type="transmembrane region" description="Helical" evidence="1">
    <location>
        <begin position="341"/>
        <end position="363"/>
    </location>
</feature>
<keyword evidence="1" id="KW-0472">Membrane</keyword>
<sequence>MVISSPDKNMKRYIYLLIILSLFSRNFLHAGTSDFPQLYKQLEQVLALRQATALHKEARIDSLRQTIRPGMSASTLYQLYDQIFEEYFVYRSDSALFYVDQAEKMAIRLNDLQKQQQCIINRSLLLATTGYFSQALEQLNEINRAQVDSTMLLSYYTAYEWVYSVWSEYSNDDVYAPQFRKKEVLYNDSMLQVLPRESNEYYYWKGELKARTGNQLEAQQAYEKALQGLAVNTRLYACVTCGLAFAHKRQGNFREYEKYLILSSISDNTCPLKENLSMQELAMFLYETSDQELEKANRYLNYSMEDAMFYNNRLRMLEIARKFPSIVSSYQQKSNDKSERLTRAICFISLLSLLLAVSIFYIYRQMQQLGKQRKAVTHMNNQLTELNNELLRTNHIREEYVSLFLDLCAAYIDKLNRYQDLVKRKVKAKQTEDLAKLANNKMSENDAKHFFVNFDTTFLTLYPNFIKEFNALLREGEEIIPQKGEILNTELRIFALVRLGIKDSSRIATLLFYSPQTIYNYRTAVRNRARDRESFEEKVKQLCPTIDESK</sequence>
<dbReference type="EMBL" id="DYWE01000095">
    <property type="protein sequence ID" value="HJF81839.1"/>
    <property type="molecule type" value="Genomic_DNA"/>
</dbReference>
<dbReference type="Proteomes" id="UP000722357">
    <property type="component" value="Unassembled WGS sequence"/>
</dbReference>
<name>A0A921HK53_9BACT</name>
<evidence type="ECO:0000313" key="3">
    <source>
        <dbReference type="EMBL" id="HJF81839.1"/>
    </source>
</evidence>
<dbReference type="AlphaFoldDB" id="A0A921HK53"/>
<proteinExistence type="predicted"/>
<comment type="caution">
    <text evidence="3">The sequence shown here is derived from an EMBL/GenBank/DDBJ whole genome shotgun (WGS) entry which is preliminary data.</text>
</comment>
<dbReference type="InterPro" id="IPR045957">
    <property type="entry name" value="DUF6377"/>
</dbReference>
<reference evidence="3" key="1">
    <citation type="journal article" date="2021" name="PeerJ">
        <title>Extensive microbial diversity within the chicken gut microbiome revealed by metagenomics and culture.</title>
        <authorList>
            <person name="Gilroy R."/>
            <person name="Ravi A."/>
            <person name="Getino M."/>
            <person name="Pursley I."/>
            <person name="Horton D.L."/>
            <person name="Alikhan N.F."/>
            <person name="Baker D."/>
            <person name="Gharbi K."/>
            <person name="Hall N."/>
            <person name="Watson M."/>
            <person name="Adriaenssens E.M."/>
            <person name="Foster-Nyarko E."/>
            <person name="Jarju S."/>
            <person name="Secka A."/>
            <person name="Antonio M."/>
            <person name="Oren A."/>
            <person name="Chaudhuri R.R."/>
            <person name="La Ragione R."/>
            <person name="Hildebrand F."/>
            <person name="Pallen M.J."/>
        </authorList>
    </citation>
    <scope>NUCLEOTIDE SEQUENCE</scope>
    <source>
        <strain evidence="3">9794</strain>
    </source>
</reference>
<feature type="domain" description="DUF6377" evidence="2">
    <location>
        <begin position="267"/>
        <end position="508"/>
    </location>
</feature>
<evidence type="ECO:0000256" key="1">
    <source>
        <dbReference type="SAM" id="Phobius"/>
    </source>
</evidence>
<reference evidence="3" key="2">
    <citation type="submission" date="2021-09" db="EMBL/GenBank/DDBJ databases">
        <authorList>
            <person name="Gilroy R."/>
        </authorList>
    </citation>
    <scope>NUCLEOTIDE SEQUENCE</scope>
    <source>
        <strain evidence="3">9794</strain>
    </source>
</reference>